<dbReference type="Pfam" id="PF03422">
    <property type="entry name" value="CBM_6"/>
    <property type="match status" value="1"/>
</dbReference>
<organism evidence="6 7">
    <name type="scientific">Niastella yeongjuensis</name>
    <dbReference type="NCBI Taxonomy" id="354355"/>
    <lineage>
        <taxon>Bacteria</taxon>
        <taxon>Pseudomonadati</taxon>
        <taxon>Bacteroidota</taxon>
        <taxon>Chitinophagia</taxon>
        <taxon>Chitinophagales</taxon>
        <taxon>Chitinophagaceae</taxon>
        <taxon>Niastella</taxon>
    </lineage>
</organism>
<name>A0A1V9F861_9BACT</name>
<dbReference type="NCBIfam" id="TIGR04183">
    <property type="entry name" value="Por_Secre_tail"/>
    <property type="match status" value="1"/>
</dbReference>
<dbReference type="GO" id="GO:0004553">
    <property type="term" value="F:hydrolase activity, hydrolyzing O-glycosyl compounds"/>
    <property type="evidence" value="ECO:0007669"/>
    <property type="project" value="InterPro"/>
</dbReference>
<dbReference type="EMBL" id="LVXG01000003">
    <property type="protein sequence ID" value="OQP54505.1"/>
    <property type="molecule type" value="Genomic_DNA"/>
</dbReference>
<protein>
    <submittedName>
        <fullName evidence="6">Carbohydrate-binding protein</fullName>
    </submittedName>
</protein>
<dbReference type="PROSITE" id="PS51762">
    <property type="entry name" value="GH16_2"/>
    <property type="match status" value="1"/>
</dbReference>
<dbReference type="SMART" id="SM00606">
    <property type="entry name" value="CBD_IV"/>
    <property type="match status" value="1"/>
</dbReference>
<dbReference type="CDD" id="cd04080">
    <property type="entry name" value="CBM6_cellulase-like"/>
    <property type="match status" value="1"/>
</dbReference>
<dbReference type="InterPro" id="IPR005084">
    <property type="entry name" value="CBM6"/>
</dbReference>
<dbReference type="OrthoDB" id="9809583at2"/>
<evidence type="ECO:0000256" key="1">
    <source>
        <dbReference type="ARBA" id="ARBA00006865"/>
    </source>
</evidence>
<evidence type="ECO:0000313" key="6">
    <source>
        <dbReference type="EMBL" id="OQP54505.1"/>
    </source>
</evidence>
<dbReference type="InterPro" id="IPR050546">
    <property type="entry name" value="Glycosyl_Hydrlase_16"/>
</dbReference>
<feature type="domain" description="GH16" evidence="5">
    <location>
        <begin position="27"/>
        <end position="257"/>
    </location>
</feature>
<dbReference type="PANTHER" id="PTHR10963">
    <property type="entry name" value="GLYCOSYL HYDROLASE-RELATED"/>
    <property type="match status" value="1"/>
</dbReference>
<dbReference type="InterPro" id="IPR008979">
    <property type="entry name" value="Galactose-bd-like_sf"/>
</dbReference>
<evidence type="ECO:0000313" key="7">
    <source>
        <dbReference type="Proteomes" id="UP000192610"/>
    </source>
</evidence>
<proteinExistence type="inferred from homology"/>
<evidence type="ECO:0000256" key="3">
    <source>
        <dbReference type="SAM" id="SignalP"/>
    </source>
</evidence>
<dbReference type="GO" id="GO:0005975">
    <property type="term" value="P:carbohydrate metabolic process"/>
    <property type="evidence" value="ECO:0007669"/>
    <property type="project" value="InterPro"/>
</dbReference>
<dbReference type="STRING" id="354355.SAMN05660816_01761"/>
<keyword evidence="2 3" id="KW-0732">Signal</keyword>
<dbReference type="GO" id="GO:0030246">
    <property type="term" value="F:carbohydrate binding"/>
    <property type="evidence" value="ECO:0007669"/>
    <property type="project" value="InterPro"/>
</dbReference>
<dbReference type="SUPFAM" id="SSF49899">
    <property type="entry name" value="Concanavalin A-like lectins/glucanases"/>
    <property type="match status" value="1"/>
</dbReference>
<dbReference type="PANTHER" id="PTHR10963:SF55">
    <property type="entry name" value="GLYCOSIDE HYDROLASE FAMILY 16 PROTEIN"/>
    <property type="match status" value="1"/>
</dbReference>
<evidence type="ECO:0000259" key="4">
    <source>
        <dbReference type="PROSITE" id="PS51175"/>
    </source>
</evidence>
<accession>A0A1V9F861</accession>
<dbReference type="SUPFAM" id="SSF49785">
    <property type="entry name" value="Galactose-binding domain-like"/>
    <property type="match status" value="1"/>
</dbReference>
<feature type="chain" id="PRO_5010705039" evidence="3">
    <location>
        <begin position="23"/>
        <end position="485"/>
    </location>
</feature>
<evidence type="ECO:0000259" key="5">
    <source>
        <dbReference type="PROSITE" id="PS51762"/>
    </source>
</evidence>
<keyword evidence="7" id="KW-1185">Reference proteome</keyword>
<dbReference type="InterPro" id="IPR026444">
    <property type="entry name" value="Secre_tail"/>
</dbReference>
<dbReference type="InterPro" id="IPR013320">
    <property type="entry name" value="ConA-like_dom_sf"/>
</dbReference>
<dbReference type="Pfam" id="PF18962">
    <property type="entry name" value="Por_Secre_tail"/>
    <property type="match status" value="1"/>
</dbReference>
<dbReference type="PROSITE" id="PS51175">
    <property type="entry name" value="CBM6"/>
    <property type="match status" value="1"/>
</dbReference>
<reference evidence="7" key="1">
    <citation type="submission" date="2016-04" db="EMBL/GenBank/DDBJ databases">
        <authorList>
            <person name="Chen L."/>
            <person name="Zhuang W."/>
            <person name="Wang G."/>
        </authorList>
    </citation>
    <scope>NUCLEOTIDE SEQUENCE [LARGE SCALE GENOMIC DNA]</scope>
    <source>
        <strain evidence="7">17621</strain>
    </source>
</reference>
<dbReference type="AlphaFoldDB" id="A0A1V9F861"/>
<dbReference type="Gene3D" id="2.60.120.260">
    <property type="entry name" value="Galactose-binding domain-like"/>
    <property type="match status" value="1"/>
</dbReference>
<dbReference type="InterPro" id="IPR000757">
    <property type="entry name" value="Beta-glucanase-like"/>
</dbReference>
<dbReference type="CDD" id="cd08023">
    <property type="entry name" value="GH16_laminarinase_like"/>
    <property type="match status" value="1"/>
</dbReference>
<gene>
    <name evidence="6" type="ORF">A4H97_21250</name>
</gene>
<dbReference type="RefSeq" id="WP_081197333.1">
    <property type="nucleotide sequence ID" value="NZ_FOCZ01000003.1"/>
</dbReference>
<evidence type="ECO:0000256" key="2">
    <source>
        <dbReference type="ARBA" id="ARBA00022729"/>
    </source>
</evidence>
<dbReference type="InterPro" id="IPR006584">
    <property type="entry name" value="Cellulose-bd_IV"/>
</dbReference>
<comment type="caution">
    <text evidence="6">The sequence shown here is derived from an EMBL/GenBank/DDBJ whole genome shotgun (WGS) entry which is preliminary data.</text>
</comment>
<sequence>MKKFLPACLLLGALTLQKSSQAQNWQLVWQDEFTNGISADWNFETGNGSGGWGNNELEYYRRENATVENGQLVITAKRESFGGFNYTSARMTTQNKKSWKYGKIVARIKMPAFSGIWPAFWMLGDNISTGAGWPACGEIDIMEHINAEQRNYGTVHWSDNNNQHASYGNNIAVTVTDYHDYSIEWDANYIRWFVDGNKFHEIYIGGGINGTSEFQNKQFILLNMAVGGNWPGFNVDLNGFPAKMYVDYVKVYQDAGGTPPTNPGTSTTIQAESYGSMSGVQLEATTDAGGGQDVGWIDADDWMAYSPLVFPTTGNYQIEYRVASQNGGGRLSADLNAGSIVLGQLDVPNTGGWQNWTTISHTVFVNAGTYTPGIYAVAGGWNLNWIRITPLSGARQTAQVNNLVENPVQSGKAFTIYPNPVKQQLNISSGESLSGGLVRIFDLSGKQVMTARPASNHVDVSALAPGIYTLVFTKNKTRITKEFVK</sequence>
<feature type="domain" description="CBM6" evidence="4">
    <location>
        <begin position="267"/>
        <end position="389"/>
    </location>
</feature>
<dbReference type="Proteomes" id="UP000192610">
    <property type="component" value="Unassembled WGS sequence"/>
</dbReference>
<dbReference type="Gene3D" id="2.60.120.200">
    <property type="match status" value="1"/>
</dbReference>
<comment type="similarity">
    <text evidence="1">Belongs to the glycosyl hydrolase 16 family.</text>
</comment>
<dbReference type="Pfam" id="PF00722">
    <property type="entry name" value="Glyco_hydro_16"/>
    <property type="match status" value="1"/>
</dbReference>
<feature type="signal peptide" evidence="3">
    <location>
        <begin position="1"/>
        <end position="22"/>
    </location>
</feature>